<feature type="domain" description="NADP-dependent oxidoreductase" evidence="2">
    <location>
        <begin position="16"/>
        <end position="307"/>
    </location>
</feature>
<dbReference type="InterPro" id="IPR023210">
    <property type="entry name" value="NADP_OxRdtase_dom"/>
</dbReference>
<dbReference type="STRING" id="394096.DB31_2353"/>
<proteinExistence type="predicted"/>
<evidence type="ECO:0000256" key="1">
    <source>
        <dbReference type="ARBA" id="ARBA00023002"/>
    </source>
</evidence>
<dbReference type="OrthoDB" id="5523216at2"/>
<dbReference type="InterPro" id="IPR036812">
    <property type="entry name" value="NAD(P)_OxRdtase_dom_sf"/>
</dbReference>
<keyword evidence="1" id="KW-0560">Oxidoreductase</keyword>
<dbReference type="PANTHER" id="PTHR43625">
    <property type="entry name" value="AFLATOXIN B1 ALDEHYDE REDUCTASE"/>
    <property type="match status" value="1"/>
</dbReference>
<evidence type="ECO:0000259" key="2">
    <source>
        <dbReference type="Pfam" id="PF00248"/>
    </source>
</evidence>
<dbReference type="PATRIC" id="fig|394096.3.peg.6685"/>
<protein>
    <submittedName>
        <fullName evidence="3">Aldo-keto reductase</fullName>
    </submittedName>
</protein>
<organism evidence="3 4">
    <name type="scientific">Hyalangium minutum</name>
    <dbReference type="NCBI Taxonomy" id="394096"/>
    <lineage>
        <taxon>Bacteria</taxon>
        <taxon>Pseudomonadati</taxon>
        <taxon>Myxococcota</taxon>
        <taxon>Myxococcia</taxon>
        <taxon>Myxococcales</taxon>
        <taxon>Cystobacterineae</taxon>
        <taxon>Archangiaceae</taxon>
        <taxon>Hyalangium</taxon>
    </lineage>
</organism>
<accession>A0A085W8C8</accession>
<dbReference type="SUPFAM" id="SSF51430">
    <property type="entry name" value="NAD(P)-linked oxidoreductase"/>
    <property type="match status" value="1"/>
</dbReference>
<sequence>MKLRQLGRNGPRVSALGLGCMGMSEFYGGRDDAESIATLHRALELGVTFLDTADVYGPHLNEELVGRALQGKRDRVVLATKFGIIRDPKNPAVRGVSGKPDYVRKACEDSLRRLNVETIDLYYQHRVDPAVPIEDTVGAMAELVKQGKVRYLGMSEASSETIERAHRVHPITALQSEYSLWTRDPEEGVLATCRRLGIGFVPYSPLGRGFLTGAITKPEDFEPDDYRSRSPRFQGENFQKNLELVRKVKELATQKGCTPSQLALAWVLAKGEDLVPIPGTKRRKYLEENLHALDVSLTPEELQALDDVFPLGAASGARYPEAMMKSLNR</sequence>
<reference evidence="3 4" key="1">
    <citation type="submission" date="2014-04" db="EMBL/GenBank/DDBJ databases">
        <title>Genome assembly of Hyalangium minutum DSM 14724.</title>
        <authorList>
            <person name="Sharma G."/>
            <person name="Subramanian S."/>
        </authorList>
    </citation>
    <scope>NUCLEOTIDE SEQUENCE [LARGE SCALE GENOMIC DNA]</scope>
    <source>
        <strain evidence="3 4">DSM 14724</strain>
    </source>
</reference>
<evidence type="ECO:0000313" key="4">
    <source>
        <dbReference type="Proteomes" id="UP000028725"/>
    </source>
</evidence>
<dbReference type="EMBL" id="JMCB01000015">
    <property type="protein sequence ID" value="KFE63941.1"/>
    <property type="molecule type" value="Genomic_DNA"/>
</dbReference>
<dbReference type="PANTHER" id="PTHR43625:SF40">
    <property type="entry name" value="ALDO-KETO REDUCTASE YAKC [NADP(+)]"/>
    <property type="match status" value="1"/>
</dbReference>
<dbReference type="GO" id="GO:0005737">
    <property type="term" value="C:cytoplasm"/>
    <property type="evidence" value="ECO:0007669"/>
    <property type="project" value="TreeGrafter"/>
</dbReference>
<dbReference type="Pfam" id="PF00248">
    <property type="entry name" value="Aldo_ket_red"/>
    <property type="match status" value="1"/>
</dbReference>
<comment type="caution">
    <text evidence="3">The sequence shown here is derived from an EMBL/GenBank/DDBJ whole genome shotgun (WGS) entry which is preliminary data.</text>
</comment>
<dbReference type="InterPro" id="IPR050791">
    <property type="entry name" value="Aldo-Keto_reductase"/>
</dbReference>
<dbReference type="CDD" id="cd19076">
    <property type="entry name" value="AKR_AKR13A_13D"/>
    <property type="match status" value="1"/>
</dbReference>
<dbReference type="AlphaFoldDB" id="A0A085W8C8"/>
<dbReference type="Proteomes" id="UP000028725">
    <property type="component" value="Unassembled WGS sequence"/>
</dbReference>
<evidence type="ECO:0000313" key="3">
    <source>
        <dbReference type="EMBL" id="KFE63941.1"/>
    </source>
</evidence>
<keyword evidence="4" id="KW-1185">Reference proteome</keyword>
<dbReference type="RefSeq" id="WP_044195066.1">
    <property type="nucleotide sequence ID" value="NZ_JMCB01000015.1"/>
</dbReference>
<dbReference type="Gene3D" id="3.20.20.100">
    <property type="entry name" value="NADP-dependent oxidoreductase domain"/>
    <property type="match status" value="1"/>
</dbReference>
<gene>
    <name evidence="3" type="ORF">DB31_2353</name>
</gene>
<name>A0A085W8C8_9BACT</name>
<dbReference type="GO" id="GO:0016491">
    <property type="term" value="F:oxidoreductase activity"/>
    <property type="evidence" value="ECO:0007669"/>
    <property type="project" value="UniProtKB-KW"/>
</dbReference>